<evidence type="ECO:0008006" key="4">
    <source>
        <dbReference type="Google" id="ProtNLM"/>
    </source>
</evidence>
<evidence type="ECO:0000313" key="2">
    <source>
        <dbReference type="EMBL" id="KAF7636804.1"/>
    </source>
</evidence>
<dbReference type="Proteomes" id="UP000605970">
    <property type="component" value="Unassembled WGS sequence"/>
</dbReference>
<accession>A0A8S9ZU53</accession>
<organism evidence="2 3">
    <name type="scientific">Meloidogyne graminicola</name>
    <dbReference type="NCBI Taxonomy" id="189291"/>
    <lineage>
        <taxon>Eukaryota</taxon>
        <taxon>Metazoa</taxon>
        <taxon>Ecdysozoa</taxon>
        <taxon>Nematoda</taxon>
        <taxon>Chromadorea</taxon>
        <taxon>Rhabditida</taxon>
        <taxon>Tylenchina</taxon>
        <taxon>Tylenchomorpha</taxon>
        <taxon>Tylenchoidea</taxon>
        <taxon>Meloidogynidae</taxon>
        <taxon>Meloidogyninae</taxon>
        <taxon>Meloidogyne</taxon>
    </lineage>
</organism>
<feature type="transmembrane region" description="Helical" evidence="1">
    <location>
        <begin position="66"/>
        <end position="85"/>
    </location>
</feature>
<keyword evidence="1" id="KW-0472">Membrane</keyword>
<comment type="caution">
    <text evidence="2">The sequence shown here is derived from an EMBL/GenBank/DDBJ whole genome shotgun (WGS) entry which is preliminary data.</text>
</comment>
<keyword evidence="1" id="KW-1133">Transmembrane helix</keyword>
<gene>
    <name evidence="2" type="ORF">Mgra_00003750</name>
</gene>
<name>A0A8S9ZU53_9BILA</name>
<dbReference type="AlphaFoldDB" id="A0A8S9ZU53"/>
<feature type="transmembrane region" description="Helical" evidence="1">
    <location>
        <begin position="91"/>
        <end position="111"/>
    </location>
</feature>
<keyword evidence="1" id="KW-0812">Transmembrane</keyword>
<keyword evidence="3" id="KW-1185">Reference proteome</keyword>
<reference evidence="2" key="1">
    <citation type="journal article" date="2020" name="Ecol. Evol.">
        <title>Genome structure and content of the rice root-knot nematode (Meloidogyne graminicola).</title>
        <authorList>
            <person name="Phan N.T."/>
            <person name="Danchin E.G.J."/>
            <person name="Klopp C."/>
            <person name="Perfus-Barbeoch L."/>
            <person name="Kozlowski D.K."/>
            <person name="Koutsovoulos G.D."/>
            <person name="Lopez-Roques C."/>
            <person name="Bouchez O."/>
            <person name="Zahm M."/>
            <person name="Besnard G."/>
            <person name="Bellafiore S."/>
        </authorList>
    </citation>
    <scope>NUCLEOTIDE SEQUENCE</scope>
    <source>
        <strain evidence="2">VN-18</strain>
    </source>
</reference>
<proteinExistence type="predicted"/>
<protein>
    <recommendedName>
        <fullName evidence="4">Glycine zipper domain-containing protein</fullName>
    </recommendedName>
</protein>
<sequence length="116" mass="11964">MSENNTREQEDLHSKLRQALSTVDELIVASRRGSYVLEELNENTTEMIEQIAILENSNKKPIKKPLLSLSTIGAGTGALVGGIVGAHLGTLGGPIGIVVGAGVGAGLGTLASSKKT</sequence>
<dbReference type="EMBL" id="JABEBT010000026">
    <property type="protein sequence ID" value="KAF7636804.1"/>
    <property type="molecule type" value="Genomic_DNA"/>
</dbReference>
<evidence type="ECO:0000256" key="1">
    <source>
        <dbReference type="SAM" id="Phobius"/>
    </source>
</evidence>
<evidence type="ECO:0000313" key="3">
    <source>
        <dbReference type="Proteomes" id="UP000605970"/>
    </source>
</evidence>